<protein>
    <submittedName>
        <fullName evidence="1">Uncharacterized protein</fullName>
    </submittedName>
</protein>
<sequence>MEPNASERIPQLKNIAPAIFVPLQDDIFLAEPPRDRAERLKRILETIDYQREGVKENLLYMFEREKKRVVQQAAELEQAQGPSAIKPSLAPAEVDEIIANMEAPGSGRIEDYMIRDVPRLDSSKPVAPNTSLRDKTVTELLAMIEAAVADLEGFERHMAGIKNWYLACLEQEMARLDQAGKRPEER</sequence>
<dbReference type="STRING" id="573729.G2QQA4"/>
<proteinExistence type="predicted"/>
<dbReference type="VEuPathDB" id="FungiDB:MYCTH_2312317"/>
<dbReference type="Proteomes" id="UP000007322">
    <property type="component" value="Chromosome 7"/>
</dbReference>
<dbReference type="AlphaFoldDB" id="G2QQA4"/>
<dbReference type="KEGG" id="mtm:MYCTH_2312317"/>
<evidence type="ECO:0000313" key="1">
    <source>
        <dbReference type="EMBL" id="AEO61767.1"/>
    </source>
</evidence>
<reference evidence="1 2" key="1">
    <citation type="journal article" date="2011" name="Nat. Biotechnol.">
        <title>Comparative genomic analysis of the thermophilic biomass-degrading fungi Myceliophthora thermophila and Thielavia terrestris.</title>
        <authorList>
            <person name="Berka R.M."/>
            <person name="Grigoriev I.V."/>
            <person name="Otillar R."/>
            <person name="Salamov A."/>
            <person name="Grimwood J."/>
            <person name="Reid I."/>
            <person name="Ishmael N."/>
            <person name="John T."/>
            <person name="Darmond C."/>
            <person name="Moisan M.-C."/>
            <person name="Henrissat B."/>
            <person name="Coutinho P.M."/>
            <person name="Lombard V."/>
            <person name="Natvig D.O."/>
            <person name="Lindquist E."/>
            <person name="Schmutz J."/>
            <person name="Lucas S."/>
            <person name="Harris P."/>
            <person name="Powlowski J."/>
            <person name="Bellemare A."/>
            <person name="Taylor D."/>
            <person name="Butler G."/>
            <person name="de Vries R.P."/>
            <person name="Allijn I.E."/>
            <person name="van den Brink J."/>
            <person name="Ushinsky S."/>
            <person name="Storms R."/>
            <person name="Powell A.J."/>
            <person name="Paulsen I.T."/>
            <person name="Elbourne L.D.H."/>
            <person name="Baker S.E."/>
            <person name="Magnuson J."/>
            <person name="LaBoissiere S."/>
            <person name="Clutterbuck A.J."/>
            <person name="Martinez D."/>
            <person name="Wogulis M."/>
            <person name="de Leon A.L."/>
            <person name="Rey M.W."/>
            <person name="Tsang A."/>
        </authorList>
    </citation>
    <scope>NUCLEOTIDE SEQUENCE [LARGE SCALE GENOMIC DNA]</scope>
    <source>
        <strain evidence="2">ATCC 42464 / BCRC 31852 / DSM 1799</strain>
    </source>
</reference>
<gene>
    <name evidence="1" type="ORF">MYCTH_2312317</name>
</gene>
<dbReference type="OrthoDB" id="4900256at2759"/>
<dbReference type="eggNOG" id="ENOG502RMMR">
    <property type="taxonomic scope" value="Eukaryota"/>
</dbReference>
<dbReference type="GeneID" id="11509329"/>
<evidence type="ECO:0000313" key="2">
    <source>
        <dbReference type="Proteomes" id="UP000007322"/>
    </source>
</evidence>
<name>G2QQA4_THET4</name>
<organism evidence="1 2">
    <name type="scientific">Thermothelomyces thermophilus (strain ATCC 42464 / BCRC 31852 / DSM 1799)</name>
    <name type="common">Sporotrichum thermophile</name>
    <dbReference type="NCBI Taxonomy" id="573729"/>
    <lineage>
        <taxon>Eukaryota</taxon>
        <taxon>Fungi</taxon>
        <taxon>Dikarya</taxon>
        <taxon>Ascomycota</taxon>
        <taxon>Pezizomycotina</taxon>
        <taxon>Sordariomycetes</taxon>
        <taxon>Sordariomycetidae</taxon>
        <taxon>Sordariales</taxon>
        <taxon>Chaetomiaceae</taxon>
        <taxon>Thermothelomyces</taxon>
    </lineage>
</organism>
<dbReference type="InParanoid" id="G2QQA4"/>
<dbReference type="RefSeq" id="XP_003667012.1">
    <property type="nucleotide sequence ID" value="XM_003666964.1"/>
</dbReference>
<keyword evidence="2" id="KW-1185">Reference proteome</keyword>
<dbReference type="HOGENOM" id="CLU_1361263_0_0_1"/>
<dbReference type="EMBL" id="CP003008">
    <property type="protein sequence ID" value="AEO61767.1"/>
    <property type="molecule type" value="Genomic_DNA"/>
</dbReference>
<dbReference type="OMA" id="QHANKLE"/>
<accession>G2QQA4</accession>